<evidence type="ECO:0000313" key="2">
    <source>
        <dbReference type="EMBL" id="KYK65760.1"/>
    </source>
</evidence>
<gene>
    <name evidence="2" type="ORF">TGPRC2_425780</name>
</gene>
<name>A0A151H8Q4_TOXGO</name>
<evidence type="ECO:0000256" key="1">
    <source>
        <dbReference type="SAM" id="MobiDB-lite"/>
    </source>
</evidence>
<dbReference type="EMBL" id="AHZP02001880">
    <property type="protein sequence ID" value="KYK65760.1"/>
    <property type="molecule type" value="Genomic_DNA"/>
</dbReference>
<accession>A0A151H8Q4</accession>
<evidence type="ECO:0000313" key="3">
    <source>
        <dbReference type="Proteomes" id="UP000075225"/>
    </source>
</evidence>
<reference evidence="3" key="1">
    <citation type="submission" date="2016-03" db="EMBL/GenBank/DDBJ databases">
        <authorList>
            <person name="Sibley D."/>
            <person name="Venepally P."/>
            <person name="Karamycheva S."/>
            <person name="Hadjithomas M."/>
            <person name="Khan A."/>
            <person name="Brunk B."/>
            <person name="Roos D."/>
            <person name="Caler E."/>
            <person name="Lorenzi H."/>
        </authorList>
    </citation>
    <scope>NUCLEOTIDE SEQUENCE [LARGE SCALE GENOMIC DNA]</scope>
    <source>
        <strain evidence="3">TgCatPRC2</strain>
    </source>
</reference>
<protein>
    <submittedName>
        <fullName evidence="2">Uncharacterized protein</fullName>
    </submittedName>
</protein>
<feature type="region of interest" description="Disordered" evidence="1">
    <location>
        <begin position="77"/>
        <end position="121"/>
    </location>
</feature>
<dbReference type="VEuPathDB" id="ToxoDB:TGPRC2_425780"/>
<comment type="caution">
    <text evidence="2">The sequence shown here is derived from an EMBL/GenBank/DDBJ whole genome shotgun (WGS) entry which is preliminary data.</text>
</comment>
<proteinExistence type="predicted"/>
<dbReference type="Proteomes" id="UP000075225">
    <property type="component" value="Unassembled WGS sequence"/>
</dbReference>
<dbReference type="AlphaFoldDB" id="A0A151H8Q4"/>
<sequence>MMERHGKRMIKRKHGTRCLATSWPNRVVTFACVFVANLGSLSDPRIQSRSEFSSQAAATSLPHRTWRHIRGNRLCSAGTGALRQTTSRSAAEARRSHGASRVQRPEGRRDPCRAKKREDAKRKIGIGVKKRNASWEAWIRDSRQLGGRMKQFSISSTSNKNLLSSTLPRTHCGVRSKSGKRCDSV</sequence>
<feature type="compositionally biased region" description="Basic and acidic residues" evidence="1">
    <location>
        <begin position="103"/>
        <end position="121"/>
    </location>
</feature>
<organism evidence="2 3">
    <name type="scientific">Toxoplasma gondii TgCatPRC2</name>
    <dbReference type="NCBI Taxonomy" id="1130821"/>
    <lineage>
        <taxon>Eukaryota</taxon>
        <taxon>Sar</taxon>
        <taxon>Alveolata</taxon>
        <taxon>Apicomplexa</taxon>
        <taxon>Conoidasida</taxon>
        <taxon>Coccidia</taxon>
        <taxon>Eucoccidiorida</taxon>
        <taxon>Eimeriorina</taxon>
        <taxon>Sarcocystidae</taxon>
        <taxon>Toxoplasma</taxon>
    </lineage>
</organism>
<feature type="non-terminal residue" evidence="2">
    <location>
        <position position="185"/>
    </location>
</feature>